<protein>
    <recommendedName>
        <fullName evidence="1">Carboxymuconolactone decarboxylase-like domain-containing protein</fullName>
    </recommendedName>
</protein>
<feature type="domain" description="Carboxymuconolactone decarboxylase-like" evidence="1">
    <location>
        <begin position="30"/>
        <end position="109"/>
    </location>
</feature>
<name>A0A7C5QE92_CALS0</name>
<proteinExistence type="predicted"/>
<comment type="caution">
    <text evidence="2">The sequence shown here is derived from an EMBL/GenBank/DDBJ whole genome shotgun (WGS) entry which is preliminary data.</text>
</comment>
<organism evidence="2">
    <name type="scientific">Caldiarchaeum subterraneum</name>
    <dbReference type="NCBI Taxonomy" id="311458"/>
    <lineage>
        <taxon>Archaea</taxon>
        <taxon>Nitrososphaerota</taxon>
        <taxon>Candidatus Caldarchaeales</taxon>
        <taxon>Candidatus Caldarchaeaceae</taxon>
        <taxon>Candidatus Caldarchaeum</taxon>
    </lineage>
</organism>
<evidence type="ECO:0000259" key="1">
    <source>
        <dbReference type="Pfam" id="PF02627"/>
    </source>
</evidence>
<dbReference type="Pfam" id="PF02627">
    <property type="entry name" value="CMD"/>
    <property type="match status" value="1"/>
</dbReference>
<accession>A0A7C5QE92</accession>
<evidence type="ECO:0000313" key="2">
    <source>
        <dbReference type="EMBL" id="HHK68931.1"/>
    </source>
</evidence>
<dbReference type="AlphaFoldDB" id="A0A7C5QE92"/>
<dbReference type="SUPFAM" id="SSF69118">
    <property type="entry name" value="AhpD-like"/>
    <property type="match status" value="1"/>
</dbReference>
<dbReference type="EMBL" id="DRWN01000061">
    <property type="protein sequence ID" value="HHK68931.1"/>
    <property type="molecule type" value="Genomic_DNA"/>
</dbReference>
<dbReference type="GO" id="GO:0051920">
    <property type="term" value="F:peroxiredoxin activity"/>
    <property type="evidence" value="ECO:0007669"/>
    <property type="project" value="InterPro"/>
</dbReference>
<dbReference type="InterPro" id="IPR003779">
    <property type="entry name" value="CMD-like"/>
</dbReference>
<dbReference type="InterPro" id="IPR029032">
    <property type="entry name" value="AhpD-like"/>
</dbReference>
<dbReference type="Gene3D" id="1.20.1290.10">
    <property type="entry name" value="AhpD-like"/>
    <property type="match status" value="1"/>
</dbReference>
<gene>
    <name evidence="2" type="ORF">ENM11_07260</name>
</gene>
<reference evidence="2" key="1">
    <citation type="journal article" date="2020" name="mSystems">
        <title>Genome- and Community-Level Interaction Insights into Carbon Utilization and Element Cycling Functions of Hydrothermarchaeota in Hydrothermal Sediment.</title>
        <authorList>
            <person name="Zhou Z."/>
            <person name="Liu Y."/>
            <person name="Xu W."/>
            <person name="Pan J."/>
            <person name="Luo Z.H."/>
            <person name="Li M."/>
        </authorList>
    </citation>
    <scope>NUCLEOTIDE SEQUENCE [LARGE SCALE GENOMIC DNA]</scope>
    <source>
        <strain evidence="2">SpSt-1056</strain>
    </source>
</reference>
<sequence>MSSKDEVIKYFEKELGWVPEFVQLLADYTPTALKGMLEFRRGFMAEPPAGALPKIVKELIFIVLDTVAHNVEGGKAHARAAVKAGATVAEIAEALVMTMYLMGIPTMEVAGKEILKAAVEAAKAR</sequence>